<protein>
    <submittedName>
        <fullName evidence="2">Protein containing Glycoside hydrolase, family 38, core domain protein</fullName>
        <ecNumber evidence="2">3.2.1.-</ecNumber>
    </submittedName>
</protein>
<dbReference type="InterPro" id="IPR027291">
    <property type="entry name" value="Glyco_hydro_38_N_sf"/>
</dbReference>
<dbReference type="GO" id="GO:0009313">
    <property type="term" value="P:oligosaccharide catabolic process"/>
    <property type="evidence" value="ECO:0007669"/>
    <property type="project" value="TreeGrafter"/>
</dbReference>
<dbReference type="InterPro" id="IPR000602">
    <property type="entry name" value="Glyco_hydro_38_N"/>
</dbReference>
<name>K1URM1_9ZZZZ</name>
<dbReference type="SUPFAM" id="SSF88713">
    <property type="entry name" value="Glycoside hydrolase/deacetylase"/>
    <property type="match status" value="1"/>
</dbReference>
<dbReference type="GO" id="GO:0006013">
    <property type="term" value="P:mannose metabolic process"/>
    <property type="evidence" value="ECO:0007669"/>
    <property type="project" value="InterPro"/>
</dbReference>
<dbReference type="GO" id="GO:0004559">
    <property type="term" value="F:alpha-mannosidase activity"/>
    <property type="evidence" value="ECO:0007669"/>
    <property type="project" value="InterPro"/>
</dbReference>
<keyword evidence="2" id="KW-0326">Glycosidase</keyword>
<dbReference type="Gene3D" id="3.20.110.10">
    <property type="entry name" value="Glycoside hydrolase 38, N terminal domain"/>
    <property type="match status" value="1"/>
</dbReference>
<proteinExistence type="predicted"/>
<feature type="non-terminal residue" evidence="2">
    <location>
        <position position="1"/>
    </location>
</feature>
<gene>
    <name evidence="2" type="ORF">LEA_00878</name>
</gene>
<dbReference type="EMBL" id="AJWY01000617">
    <property type="protein sequence ID" value="EKC80920.1"/>
    <property type="molecule type" value="Genomic_DNA"/>
</dbReference>
<comment type="caution">
    <text evidence="2">The sequence shown here is derived from an EMBL/GenBank/DDBJ whole genome shotgun (WGS) entry which is preliminary data.</text>
</comment>
<evidence type="ECO:0000313" key="2">
    <source>
        <dbReference type="EMBL" id="EKC80920.1"/>
    </source>
</evidence>
<evidence type="ECO:0000259" key="1">
    <source>
        <dbReference type="Pfam" id="PF01074"/>
    </source>
</evidence>
<feature type="domain" description="Glycoside hydrolase family 38 N-terminal" evidence="1">
    <location>
        <begin position="5"/>
        <end position="239"/>
    </location>
</feature>
<dbReference type="EC" id="3.2.1.-" evidence="2"/>
<reference evidence="2" key="1">
    <citation type="journal article" date="2013" name="Environ. Microbiol.">
        <title>Microbiota from the distal guts of lean and obese adolescents exhibit partial functional redundancy besides clear differences in community structure.</title>
        <authorList>
            <person name="Ferrer M."/>
            <person name="Ruiz A."/>
            <person name="Lanza F."/>
            <person name="Haange S.B."/>
            <person name="Oberbach A."/>
            <person name="Till H."/>
            <person name="Bargiela R."/>
            <person name="Campoy C."/>
            <person name="Segura M.T."/>
            <person name="Richter M."/>
            <person name="von Bergen M."/>
            <person name="Seifert J."/>
            <person name="Suarez A."/>
        </authorList>
    </citation>
    <scope>NUCLEOTIDE SEQUENCE</scope>
</reference>
<dbReference type="PANTHER" id="PTHR46017:SF2">
    <property type="entry name" value="MANNOSYLGLYCERATE HYDROLASE"/>
    <property type="match status" value="1"/>
</dbReference>
<sequence length="242" mass="28527">FRNGTIHIIQSSHQDIAWMDTPEYCRTERIEDIIIPALDIMREDPNFTFEMEQTLNLMEFLEAHPERRDEVIERYKEGRFVWGATYNQPYEGLASGEQLVRQAYYGRKWIRENLPGCDDRTANNVDVPGRTMQMPQILAKSGIRNLFVSRMREGLYDWYSPDGSSVLTYTPGNYGWATLMWKFFEKDAVTAFERLHPRSRLWSDYFRSRHIPPHYAVLMSCDATKPVNFAPVIDEWNRIAEL</sequence>
<dbReference type="PANTHER" id="PTHR46017">
    <property type="entry name" value="ALPHA-MANNOSIDASE 2C1"/>
    <property type="match status" value="1"/>
</dbReference>
<keyword evidence="2" id="KW-0378">Hydrolase</keyword>
<organism evidence="2">
    <name type="scientific">human gut metagenome</name>
    <dbReference type="NCBI Taxonomy" id="408170"/>
    <lineage>
        <taxon>unclassified sequences</taxon>
        <taxon>metagenomes</taxon>
        <taxon>organismal metagenomes</taxon>
    </lineage>
</organism>
<dbReference type="InterPro" id="IPR011330">
    <property type="entry name" value="Glyco_hydro/deAcase_b/a-brl"/>
</dbReference>
<dbReference type="AlphaFoldDB" id="K1URM1"/>
<feature type="non-terminal residue" evidence="2">
    <location>
        <position position="242"/>
    </location>
</feature>
<accession>K1URM1</accession>
<dbReference type="Pfam" id="PF01074">
    <property type="entry name" value="Glyco_hydro_38N"/>
    <property type="match status" value="1"/>
</dbReference>